<evidence type="ECO:0000313" key="2">
    <source>
        <dbReference type="Proteomes" id="UP000776164"/>
    </source>
</evidence>
<accession>A0ABS2L4B7</accession>
<gene>
    <name evidence="1" type="ORF">JOE66_001551</name>
</gene>
<dbReference type="Proteomes" id="UP000776164">
    <property type="component" value="Unassembled WGS sequence"/>
</dbReference>
<dbReference type="EMBL" id="JAFBBU010000001">
    <property type="protein sequence ID" value="MBM7471917.1"/>
    <property type="molecule type" value="Genomic_DNA"/>
</dbReference>
<evidence type="ECO:0000313" key="1">
    <source>
        <dbReference type="EMBL" id="MBM7471917.1"/>
    </source>
</evidence>
<name>A0ABS2L4B7_9MICO</name>
<dbReference type="RefSeq" id="WP_205108262.1">
    <property type="nucleotide sequence ID" value="NZ_BAAAHT010000013.1"/>
</dbReference>
<organism evidence="1 2">
    <name type="scientific">Subtercola frigoramans</name>
    <dbReference type="NCBI Taxonomy" id="120298"/>
    <lineage>
        <taxon>Bacteria</taxon>
        <taxon>Bacillati</taxon>
        <taxon>Actinomycetota</taxon>
        <taxon>Actinomycetes</taxon>
        <taxon>Micrococcales</taxon>
        <taxon>Microbacteriaceae</taxon>
        <taxon>Subtercola</taxon>
    </lineage>
</organism>
<sequence>MAQIQNGTPQGIRFDRRTTYFWWGEDSMSDGRDSVATAHGRVELFRSAAECQARADAAGWHQGDADTNVLDVNPVQGWLGRRRFDLDVESALNILNIALDFSAATGGSWDPRWGAAQNVYSKLVALNVPYAFDSRSYKSSWSPRENVVLRAALGQAVALLRRETRNLGAAQGHQ</sequence>
<keyword evidence="2" id="KW-1185">Reference proteome</keyword>
<protein>
    <submittedName>
        <fullName evidence="1">Uncharacterized protein</fullName>
    </submittedName>
</protein>
<reference evidence="1 2" key="1">
    <citation type="submission" date="2021-01" db="EMBL/GenBank/DDBJ databases">
        <title>Sequencing the genomes of 1000 actinobacteria strains.</title>
        <authorList>
            <person name="Klenk H.-P."/>
        </authorList>
    </citation>
    <scope>NUCLEOTIDE SEQUENCE [LARGE SCALE GENOMIC DNA]</scope>
    <source>
        <strain evidence="1 2">DSM 13057</strain>
    </source>
</reference>
<proteinExistence type="predicted"/>
<comment type="caution">
    <text evidence="1">The sequence shown here is derived from an EMBL/GenBank/DDBJ whole genome shotgun (WGS) entry which is preliminary data.</text>
</comment>